<dbReference type="PROSITE" id="PS50006">
    <property type="entry name" value="FHA_DOMAIN"/>
    <property type="match status" value="1"/>
</dbReference>
<dbReference type="AlphaFoldDB" id="A0A2S7XTU0"/>
<protein>
    <recommendedName>
        <fullName evidence="1">FHA domain-containing protein</fullName>
    </recommendedName>
</protein>
<name>A0A2S7XTU0_9GAMM</name>
<dbReference type="Pfam" id="PF00498">
    <property type="entry name" value="FHA"/>
    <property type="match status" value="1"/>
</dbReference>
<dbReference type="InterPro" id="IPR008984">
    <property type="entry name" value="SMAD_FHA_dom_sf"/>
</dbReference>
<organism evidence="2 3">
    <name type="scientific">Chromatium okenii</name>
    <dbReference type="NCBI Taxonomy" id="61644"/>
    <lineage>
        <taxon>Bacteria</taxon>
        <taxon>Pseudomonadati</taxon>
        <taxon>Pseudomonadota</taxon>
        <taxon>Gammaproteobacteria</taxon>
        <taxon>Chromatiales</taxon>
        <taxon>Chromatiaceae</taxon>
        <taxon>Chromatium</taxon>
    </lineage>
</organism>
<dbReference type="InterPro" id="IPR000253">
    <property type="entry name" value="FHA_dom"/>
</dbReference>
<dbReference type="RefSeq" id="WP_105072861.1">
    <property type="nucleotide sequence ID" value="NZ_PPGH01000018.1"/>
</dbReference>
<evidence type="ECO:0000313" key="3">
    <source>
        <dbReference type="Proteomes" id="UP000239936"/>
    </source>
</evidence>
<dbReference type="EMBL" id="PPGH01000018">
    <property type="protein sequence ID" value="PQJ97120.1"/>
    <property type="molecule type" value="Genomic_DNA"/>
</dbReference>
<dbReference type="Gene3D" id="2.60.200.20">
    <property type="match status" value="1"/>
</dbReference>
<comment type="caution">
    <text evidence="2">The sequence shown here is derived from an EMBL/GenBank/DDBJ whole genome shotgun (WGS) entry which is preliminary data.</text>
</comment>
<reference evidence="2 3" key="1">
    <citation type="submission" date="2018-01" db="EMBL/GenBank/DDBJ databases">
        <title>The complete genome sequence of Chromatium okenii LaCa, a purple sulfur bacterium with a turbulent life.</title>
        <authorList>
            <person name="Luedin S.M."/>
            <person name="Liechti N."/>
            <person name="Storelli N."/>
            <person name="Danza F."/>
            <person name="Wittwer M."/>
            <person name="Pothier J.F."/>
            <person name="Tonolla M.A."/>
        </authorList>
    </citation>
    <scope>NUCLEOTIDE SEQUENCE [LARGE SCALE GENOMIC DNA]</scope>
    <source>
        <strain evidence="2 3">LaCa</strain>
    </source>
</reference>
<dbReference type="InterPro" id="IPR050923">
    <property type="entry name" value="Cell_Proc_Reg/RNA_Proc"/>
</dbReference>
<proteinExistence type="predicted"/>
<dbReference type="Proteomes" id="UP000239936">
    <property type="component" value="Unassembled WGS sequence"/>
</dbReference>
<dbReference type="OrthoDB" id="151099at2"/>
<dbReference type="SMART" id="SM00240">
    <property type="entry name" value="FHA"/>
    <property type="match status" value="1"/>
</dbReference>
<dbReference type="SUPFAM" id="SSF49879">
    <property type="entry name" value="SMAD/FHA domain"/>
    <property type="match status" value="1"/>
</dbReference>
<feature type="domain" description="FHA" evidence="1">
    <location>
        <begin position="128"/>
        <end position="177"/>
    </location>
</feature>
<dbReference type="CDD" id="cd00060">
    <property type="entry name" value="FHA"/>
    <property type="match status" value="1"/>
</dbReference>
<sequence>MFFKFGKKKADDDATETAPENELLKHGQLSVLMNSSGRVNLQILESLATNCSQTDFVRFLQHPVLAGSSIQAGELALRRNLKNQEVNQTFIFQSDVNEEDTTALSEALKHAIYPLVKEEGTHQAQNIFTVGRINGNDLIIPDIAISKRHAILEIKQGSFAIRDCDSTNGTLINGARIGNKLQQIRDGDIISFARYEFTFLSPSSLYKRLTEDE</sequence>
<evidence type="ECO:0000259" key="1">
    <source>
        <dbReference type="PROSITE" id="PS50006"/>
    </source>
</evidence>
<gene>
    <name evidence="2" type="ORF">CXB77_03910</name>
</gene>
<accession>A0A2S7XTU0</accession>
<evidence type="ECO:0000313" key="2">
    <source>
        <dbReference type="EMBL" id="PQJ97120.1"/>
    </source>
</evidence>
<keyword evidence="3" id="KW-1185">Reference proteome</keyword>
<dbReference type="PANTHER" id="PTHR23308">
    <property type="entry name" value="NUCLEAR INHIBITOR OF PROTEIN PHOSPHATASE-1"/>
    <property type="match status" value="1"/>
</dbReference>